<keyword evidence="2" id="KW-1185">Reference proteome</keyword>
<sequence>MTNYISLDMDRISVTSSSVVSPLLETSTYFSSPQLSTRNNLPYFCSEENLQSRRIQHEGCIGASERIGRVRDQNETENETSDSVECRICQEEDKLCHLEIPCSCRGSMKYAHHRCVQHWCNEKGNATCEICNQPYESGYVVSTRPTPPNDVPSEFRGEWAMTGIPQNDFHVLAIAAAQEYGEFAAVNASAAACCRSATFVLVAILLLRHAFAMASARGYEDVSTFFALFLLRAAGFLLPCYIMARIMNILHRRRLRQDIPLATAEVAVLLRGGQNRELLFAVPRGPP</sequence>
<evidence type="ECO:0000313" key="2">
    <source>
        <dbReference type="Proteomes" id="UP001162992"/>
    </source>
</evidence>
<reference evidence="2" key="1">
    <citation type="journal article" date="2024" name="Proc. Natl. Acad. Sci. U.S.A.">
        <title>Extraordinary preservation of gene collinearity over three hundred million years revealed in homosporous lycophytes.</title>
        <authorList>
            <person name="Li C."/>
            <person name="Wickell D."/>
            <person name="Kuo L.Y."/>
            <person name="Chen X."/>
            <person name="Nie B."/>
            <person name="Liao X."/>
            <person name="Peng D."/>
            <person name="Ji J."/>
            <person name="Jenkins J."/>
            <person name="Williams M."/>
            <person name="Shu S."/>
            <person name="Plott C."/>
            <person name="Barry K."/>
            <person name="Rajasekar S."/>
            <person name="Grimwood J."/>
            <person name="Han X."/>
            <person name="Sun S."/>
            <person name="Hou Z."/>
            <person name="He W."/>
            <person name="Dai G."/>
            <person name="Sun C."/>
            <person name="Schmutz J."/>
            <person name="Leebens-Mack J.H."/>
            <person name="Li F.W."/>
            <person name="Wang L."/>
        </authorList>
    </citation>
    <scope>NUCLEOTIDE SEQUENCE [LARGE SCALE GENOMIC DNA]</scope>
    <source>
        <strain evidence="2">cv. PW_Plant_1</strain>
    </source>
</reference>
<comment type="caution">
    <text evidence="1">The sequence shown here is derived from an EMBL/GenBank/DDBJ whole genome shotgun (WGS) entry which is preliminary data.</text>
</comment>
<dbReference type="EMBL" id="CM055092">
    <property type="protein sequence ID" value="KAJ7569664.1"/>
    <property type="molecule type" value="Genomic_DNA"/>
</dbReference>
<organism evidence="1 2">
    <name type="scientific">Diphasiastrum complanatum</name>
    <name type="common">Issler's clubmoss</name>
    <name type="synonym">Lycopodium complanatum</name>
    <dbReference type="NCBI Taxonomy" id="34168"/>
    <lineage>
        <taxon>Eukaryota</taxon>
        <taxon>Viridiplantae</taxon>
        <taxon>Streptophyta</taxon>
        <taxon>Embryophyta</taxon>
        <taxon>Tracheophyta</taxon>
        <taxon>Lycopodiopsida</taxon>
        <taxon>Lycopodiales</taxon>
        <taxon>Lycopodiaceae</taxon>
        <taxon>Lycopodioideae</taxon>
        <taxon>Diphasiastrum</taxon>
    </lineage>
</organism>
<accession>A0ACC2ET54</accession>
<name>A0ACC2ET54_DIPCM</name>
<gene>
    <name evidence="1" type="ORF">O6H91_01G087900</name>
</gene>
<protein>
    <submittedName>
        <fullName evidence="1">Uncharacterized protein</fullName>
    </submittedName>
</protein>
<evidence type="ECO:0000313" key="1">
    <source>
        <dbReference type="EMBL" id="KAJ7569664.1"/>
    </source>
</evidence>
<proteinExistence type="predicted"/>
<dbReference type="Proteomes" id="UP001162992">
    <property type="component" value="Chromosome 1"/>
</dbReference>